<dbReference type="PIRSF" id="PIRSF002741">
    <property type="entry name" value="MppA"/>
    <property type="match status" value="1"/>
</dbReference>
<evidence type="ECO:0000256" key="2">
    <source>
        <dbReference type="ARBA" id="ARBA00022448"/>
    </source>
</evidence>
<sequence length="525" mass="58101">MKKLARVFAMLLCVCMLATACGGGNTPSQSGGGSAGTSPVKDTLVVAVQADMADKDPINGSTTNDTVKVKAQVYETLIERTVPEQEYKSLLAEKWEFNEDATELTITLREGIKTHNGETLTAEDCLFSLNCLRESANKSVTDHMDLEKSHVVDDRTFVIVMDEVYMPVIANLSYPTCVMFSKKGYEENNGDWATMDIGTGPYTWGDWSIGSSIKMAAFGDYYVEGQPAIKNLEFKVISEDGNRYIEVETGGADLCYNLSGVDIEAAGANPNVEVFREYTMDNCYLSFNQRNEPFKDVRVRQAIAYALDIEGAWKVCMDGVGQPAKGLLPDNITDSIAKTDSPYHVDYPVYKYNLEKAKELLAEAGYPNGFSCRYHVGHMALRQAYGEFFANALKQIGINVEIVALDAATNSQALKVEHNFDIYTWGIAATNGDIDFANRFFYTDSVNNIFGYSNPDMDAMIVAAAKEIDPAKRSELNAAIQQKALDECIIVPIYQQEDIYCYSTSLQGLRNGAYQSPLLKYCYFA</sequence>
<dbReference type="Gene3D" id="3.90.76.10">
    <property type="entry name" value="Dipeptide-binding Protein, Domain 1"/>
    <property type="match status" value="1"/>
</dbReference>
<proteinExistence type="inferred from homology"/>
<dbReference type="SUPFAM" id="SSF53850">
    <property type="entry name" value="Periplasmic binding protein-like II"/>
    <property type="match status" value="1"/>
</dbReference>
<keyword evidence="2" id="KW-0813">Transport</keyword>
<dbReference type="Gene3D" id="3.40.190.10">
    <property type="entry name" value="Periplasmic binding protein-like II"/>
    <property type="match status" value="1"/>
</dbReference>
<dbReference type="GO" id="GO:0042597">
    <property type="term" value="C:periplasmic space"/>
    <property type="evidence" value="ECO:0007669"/>
    <property type="project" value="UniProtKB-ARBA"/>
</dbReference>
<organism evidence="5">
    <name type="scientific">bioreactor metagenome</name>
    <dbReference type="NCBI Taxonomy" id="1076179"/>
    <lineage>
        <taxon>unclassified sequences</taxon>
        <taxon>metagenomes</taxon>
        <taxon>ecological metagenomes</taxon>
    </lineage>
</organism>
<dbReference type="AlphaFoldDB" id="A0A644Y283"/>
<dbReference type="GO" id="GO:0015833">
    <property type="term" value="P:peptide transport"/>
    <property type="evidence" value="ECO:0007669"/>
    <property type="project" value="TreeGrafter"/>
</dbReference>
<evidence type="ECO:0000256" key="3">
    <source>
        <dbReference type="ARBA" id="ARBA00022729"/>
    </source>
</evidence>
<feature type="domain" description="Solute-binding protein family 5" evidence="4">
    <location>
        <begin position="87"/>
        <end position="445"/>
    </location>
</feature>
<dbReference type="PANTHER" id="PTHR30290:SF9">
    <property type="entry name" value="OLIGOPEPTIDE-BINDING PROTEIN APPA"/>
    <property type="match status" value="1"/>
</dbReference>
<dbReference type="InterPro" id="IPR039424">
    <property type="entry name" value="SBP_5"/>
</dbReference>
<evidence type="ECO:0000256" key="1">
    <source>
        <dbReference type="ARBA" id="ARBA00005695"/>
    </source>
</evidence>
<dbReference type="PANTHER" id="PTHR30290">
    <property type="entry name" value="PERIPLASMIC BINDING COMPONENT OF ABC TRANSPORTER"/>
    <property type="match status" value="1"/>
</dbReference>
<dbReference type="InterPro" id="IPR030678">
    <property type="entry name" value="Peptide/Ni-bd"/>
</dbReference>
<comment type="similarity">
    <text evidence="1">Belongs to the bacterial solute-binding protein 5 family.</text>
</comment>
<dbReference type="GO" id="GO:0043190">
    <property type="term" value="C:ATP-binding cassette (ABC) transporter complex"/>
    <property type="evidence" value="ECO:0007669"/>
    <property type="project" value="InterPro"/>
</dbReference>
<comment type="caution">
    <text evidence="5">The sequence shown here is derived from an EMBL/GenBank/DDBJ whole genome shotgun (WGS) entry which is preliminary data.</text>
</comment>
<dbReference type="CDD" id="cd00995">
    <property type="entry name" value="PBP2_NikA_DppA_OppA_like"/>
    <property type="match status" value="1"/>
</dbReference>
<evidence type="ECO:0000259" key="4">
    <source>
        <dbReference type="Pfam" id="PF00496"/>
    </source>
</evidence>
<gene>
    <name evidence="5" type="primary">gsiB_5</name>
    <name evidence="5" type="ORF">SDC9_68579</name>
</gene>
<dbReference type="GO" id="GO:1904680">
    <property type="term" value="F:peptide transmembrane transporter activity"/>
    <property type="evidence" value="ECO:0007669"/>
    <property type="project" value="TreeGrafter"/>
</dbReference>
<name>A0A644Y283_9ZZZZ</name>
<accession>A0A644Y283</accession>
<dbReference type="EMBL" id="VSSQ01003742">
    <property type="protein sequence ID" value="MPM22128.1"/>
    <property type="molecule type" value="Genomic_DNA"/>
</dbReference>
<dbReference type="InterPro" id="IPR000914">
    <property type="entry name" value="SBP_5_dom"/>
</dbReference>
<reference evidence="5" key="1">
    <citation type="submission" date="2019-08" db="EMBL/GenBank/DDBJ databases">
        <authorList>
            <person name="Kucharzyk K."/>
            <person name="Murdoch R.W."/>
            <person name="Higgins S."/>
            <person name="Loffler F."/>
        </authorList>
    </citation>
    <scope>NUCLEOTIDE SEQUENCE</scope>
</reference>
<dbReference type="Pfam" id="PF00496">
    <property type="entry name" value="SBP_bac_5"/>
    <property type="match status" value="1"/>
</dbReference>
<keyword evidence="3" id="KW-0732">Signal</keyword>
<dbReference type="PROSITE" id="PS51257">
    <property type="entry name" value="PROKAR_LIPOPROTEIN"/>
    <property type="match status" value="1"/>
</dbReference>
<evidence type="ECO:0000313" key="5">
    <source>
        <dbReference type="EMBL" id="MPM22128.1"/>
    </source>
</evidence>
<protein>
    <submittedName>
        <fullName evidence="5">Glutathione-binding protein GsiB</fullName>
    </submittedName>
</protein>
<dbReference type="Gene3D" id="3.10.105.10">
    <property type="entry name" value="Dipeptide-binding Protein, Domain 3"/>
    <property type="match status" value="1"/>
</dbReference>